<dbReference type="InterPro" id="IPR007846">
    <property type="entry name" value="RRM_NUP35_dom"/>
</dbReference>
<feature type="compositionally biased region" description="Polar residues" evidence="9">
    <location>
        <begin position="1"/>
        <end position="10"/>
    </location>
</feature>
<dbReference type="SUPFAM" id="SSF54928">
    <property type="entry name" value="RNA-binding domain, RBD"/>
    <property type="match status" value="1"/>
</dbReference>
<evidence type="ECO:0000256" key="4">
    <source>
        <dbReference type="ARBA" id="ARBA00022927"/>
    </source>
</evidence>
<evidence type="ECO:0000256" key="3">
    <source>
        <dbReference type="ARBA" id="ARBA00022816"/>
    </source>
</evidence>
<evidence type="ECO:0000256" key="7">
    <source>
        <dbReference type="ARBA" id="ARBA00023242"/>
    </source>
</evidence>
<feature type="compositionally biased region" description="Polar residues" evidence="9">
    <location>
        <begin position="283"/>
        <end position="294"/>
    </location>
</feature>
<evidence type="ECO:0000256" key="8">
    <source>
        <dbReference type="PROSITE-ProRule" id="PRU00804"/>
    </source>
</evidence>
<feature type="compositionally biased region" description="Low complexity" evidence="9">
    <location>
        <begin position="37"/>
        <end position="52"/>
    </location>
</feature>
<dbReference type="GO" id="GO:0044613">
    <property type="term" value="C:nuclear pore central transport channel"/>
    <property type="evidence" value="ECO:0007669"/>
    <property type="project" value="TreeGrafter"/>
</dbReference>
<feature type="domain" description="RRM Nup35-type" evidence="10">
    <location>
        <begin position="168"/>
        <end position="249"/>
    </location>
</feature>
<keyword evidence="2 8" id="KW-0813">Transport</keyword>
<gene>
    <name evidence="11" type="ORF">EDB92DRAFT_476036</name>
</gene>
<name>A0AAD4LQC6_9AGAM</name>
<dbReference type="GO" id="GO:0051028">
    <property type="term" value="P:mRNA transport"/>
    <property type="evidence" value="ECO:0007669"/>
    <property type="project" value="UniProtKB-UniRule"/>
</dbReference>
<evidence type="ECO:0000256" key="2">
    <source>
        <dbReference type="ARBA" id="ARBA00022448"/>
    </source>
</evidence>
<keyword evidence="6 8" id="KW-0906">Nuclear pore complex</keyword>
<proteinExistence type="predicted"/>
<dbReference type="InterPro" id="IPR012677">
    <property type="entry name" value="Nucleotide-bd_a/b_plait_sf"/>
</dbReference>
<dbReference type="EMBL" id="JAKELL010000002">
    <property type="protein sequence ID" value="KAH9000218.1"/>
    <property type="molecule type" value="Genomic_DNA"/>
</dbReference>
<dbReference type="GO" id="GO:0006999">
    <property type="term" value="P:nuclear pore organization"/>
    <property type="evidence" value="ECO:0007669"/>
    <property type="project" value="TreeGrafter"/>
</dbReference>
<evidence type="ECO:0000259" key="10">
    <source>
        <dbReference type="PROSITE" id="PS51472"/>
    </source>
</evidence>
<keyword evidence="5" id="KW-0811">Translocation</keyword>
<evidence type="ECO:0000313" key="11">
    <source>
        <dbReference type="EMBL" id="KAH9000218.1"/>
    </source>
</evidence>
<keyword evidence="7 8" id="KW-0539">Nucleus</keyword>
<keyword evidence="3 8" id="KW-0509">mRNA transport</keyword>
<comment type="caution">
    <text evidence="11">The sequence shown here is derived from an EMBL/GenBank/DDBJ whole genome shotgun (WGS) entry which is preliminary data.</text>
</comment>
<dbReference type="Pfam" id="PF05172">
    <property type="entry name" value="RRM_Nup35"/>
    <property type="match status" value="1"/>
</dbReference>
<feature type="region of interest" description="Disordered" evidence="9">
    <location>
        <begin position="95"/>
        <end position="169"/>
    </location>
</feature>
<keyword evidence="4" id="KW-0653">Protein transport</keyword>
<dbReference type="GO" id="GO:0017056">
    <property type="term" value="F:structural constituent of nuclear pore"/>
    <property type="evidence" value="ECO:0007669"/>
    <property type="project" value="TreeGrafter"/>
</dbReference>
<dbReference type="PROSITE" id="PS51472">
    <property type="entry name" value="RRM_NUP35"/>
    <property type="match status" value="1"/>
</dbReference>
<dbReference type="InterPro" id="IPR035979">
    <property type="entry name" value="RBD_domain_sf"/>
</dbReference>
<reference evidence="11" key="1">
    <citation type="submission" date="2022-01" db="EMBL/GenBank/DDBJ databases">
        <title>Comparative genomics reveals a dynamic genome evolution in the ectomycorrhizal milk-cap (Lactarius) mushrooms.</title>
        <authorList>
            <consortium name="DOE Joint Genome Institute"/>
            <person name="Lebreton A."/>
            <person name="Tang N."/>
            <person name="Kuo A."/>
            <person name="LaButti K."/>
            <person name="Drula E."/>
            <person name="Barry K."/>
            <person name="Clum A."/>
            <person name="Lipzen A."/>
            <person name="Mousain D."/>
            <person name="Ng V."/>
            <person name="Wang R."/>
            <person name="Wang X."/>
            <person name="Dai Y."/>
            <person name="Henrissat B."/>
            <person name="Grigoriev I.V."/>
            <person name="Guerin-Laguette A."/>
            <person name="Yu F."/>
            <person name="Martin F.M."/>
        </authorList>
    </citation>
    <scope>NUCLEOTIDE SEQUENCE</scope>
    <source>
        <strain evidence="11">QP</strain>
    </source>
</reference>
<protein>
    <recommendedName>
        <fullName evidence="10">RRM Nup35-type domain-containing protein</fullName>
    </recommendedName>
</protein>
<feature type="compositionally biased region" description="Basic and acidic residues" evidence="9">
    <location>
        <begin position="103"/>
        <end position="122"/>
    </location>
</feature>
<comment type="subcellular location">
    <subcellularLocation>
        <location evidence="1">Nucleus</location>
        <location evidence="1">Nuclear pore complex</location>
    </subcellularLocation>
</comment>
<evidence type="ECO:0000256" key="5">
    <source>
        <dbReference type="ARBA" id="ARBA00023010"/>
    </source>
</evidence>
<feature type="compositionally biased region" description="Pro residues" evidence="9">
    <location>
        <begin position="266"/>
        <end position="277"/>
    </location>
</feature>
<evidence type="ECO:0000313" key="12">
    <source>
        <dbReference type="Proteomes" id="UP001201163"/>
    </source>
</evidence>
<dbReference type="Proteomes" id="UP001201163">
    <property type="component" value="Unassembled WGS sequence"/>
</dbReference>
<dbReference type="Gene3D" id="3.30.70.330">
    <property type="match status" value="1"/>
</dbReference>
<evidence type="ECO:0000256" key="9">
    <source>
        <dbReference type="SAM" id="MobiDB-lite"/>
    </source>
</evidence>
<dbReference type="GO" id="GO:0006607">
    <property type="term" value="P:NLS-bearing protein import into nucleus"/>
    <property type="evidence" value="ECO:0007669"/>
    <property type="project" value="TreeGrafter"/>
</dbReference>
<keyword evidence="12" id="KW-1185">Reference proteome</keyword>
<evidence type="ECO:0000256" key="6">
    <source>
        <dbReference type="ARBA" id="ARBA00023132"/>
    </source>
</evidence>
<dbReference type="GO" id="GO:0005543">
    <property type="term" value="F:phospholipid binding"/>
    <property type="evidence" value="ECO:0007669"/>
    <property type="project" value="TreeGrafter"/>
</dbReference>
<dbReference type="GO" id="GO:0044615">
    <property type="term" value="C:nuclear pore nuclear basket"/>
    <property type="evidence" value="ECO:0007669"/>
    <property type="project" value="TreeGrafter"/>
</dbReference>
<dbReference type="AlphaFoldDB" id="A0AAD4LQC6"/>
<evidence type="ECO:0000256" key="1">
    <source>
        <dbReference type="ARBA" id="ARBA00004567"/>
    </source>
</evidence>
<sequence>MFSQSSSASQPPLHAPSFSVGGMSSSTNTHHPHGATSWASNSQSAPLSSSLNDPFLQSRSNYQSGYLMSMSQNNGSPSANQRLDDMPIVQTKAKLNSTLSRAPTREFGKDPMFESSRQRQTPDEDAPPTASVNDILNTTYTESPSYQRSASNFESSVSRTPQPSSHQTPEPLYVVVFGYPPDKYSVAVEYFKQLGETTDPDPNTEISNCFKIGFRHPGEAMWAVRKNGEIIGGSWMVGVKWADPAQAERVLGQSIARTTTYLPTPDITPPSDPPPVDPVGSSRLSHQHSLSGSRSPHGGTPAVGTPIRLAPSTSAFRKPGQGPKPATSGQQLATPAAMGTPGTPSKSMIGQFSDLVFGW</sequence>
<dbReference type="GO" id="GO:0003676">
    <property type="term" value="F:nucleic acid binding"/>
    <property type="evidence" value="ECO:0007669"/>
    <property type="project" value="InterPro"/>
</dbReference>
<feature type="region of interest" description="Disordered" evidence="9">
    <location>
        <begin position="260"/>
        <end position="350"/>
    </location>
</feature>
<dbReference type="PANTHER" id="PTHR21527">
    <property type="entry name" value="NUCLEOPORIN NUP35"/>
    <property type="match status" value="1"/>
</dbReference>
<accession>A0AAD4LQC6</accession>
<organism evidence="11 12">
    <name type="scientific">Lactarius akahatsu</name>
    <dbReference type="NCBI Taxonomy" id="416441"/>
    <lineage>
        <taxon>Eukaryota</taxon>
        <taxon>Fungi</taxon>
        <taxon>Dikarya</taxon>
        <taxon>Basidiomycota</taxon>
        <taxon>Agaricomycotina</taxon>
        <taxon>Agaricomycetes</taxon>
        <taxon>Russulales</taxon>
        <taxon>Russulaceae</taxon>
        <taxon>Lactarius</taxon>
    </lineage>
</organism>
<feature type="region of interest" description="Disordered" evidence="9">
    <location>
        <begin position="1"/>
        <end position="58"/>
    </location>
</feature>
<dbReference type="PANTHER" id="PTHR21527:SF6">
    <property type="entry name" value="NUCLEOPORIN NUP35"/>
    <property type="match status" value="1"/>
</dbReference>
<feature type="compositionally biased region" description="Polar residues" evidence="9">
    <location>
        <begin position="130"/>
        <end position="168"/>
    </location>
</feature>